<dbReference type="AlphaFoldDB" id="A0A0F4LPJ3"/>
<keyword evidence="4 10" id="KW-0812">Transmembrane</keyword>
<dbReference type="Proteomes" id="UP000033558">
    <property type="component" value="Unassembled WGS sequence"/>
</dbReference>
<dbReference type="EMBL" id="JXJQ01000011">
    <property type="protein sequence ID" value="KJY60505.1"/>
    <property type="molecule type" value="Genomic_DNA"/>
</dbReference>
<keyword evidence="8 10" id="KW-0472">Membrane</keyword>
<accession>A0A0F4LPJ3</accession>
<evidence type="ECO:0000313" key="13">
    <source>
        <dbReference type="Proteomes" id="UP000033558"/>
    </source>
</evidence>
<feature type="transmembrane region" description="Helical" evidence="10">
    <location>
        <begin position="7"/>
        <end position="35"/>
    </location>
</feature>
<keyword evidence="9" id="KW-0739">Sodium transport</keyword>
<evidence type="ECO:0000256" key="5">
    <source>
        <dbReference type="ARBA" id="ARBA00022989"/>
    </source>
</evidence>
<evidence type="ECO:0000256" key="10">
    <source>
        <dbReference type="SAM" id="Phobius"/>
    </source>
</evidence>
<dbReference type="GO" id="GO:0051453">
    <property type="term" value="P:regulation of intracellular pH"/>
    <property type="evidence" value="ECO:0007669"/>
    <property type="project" value="TreeGrafter"/>
</dbReference>
<organism evidence="12 13">
    <name type="scientific">Bombilactobacillus mellifer</name>
    <dbReference type="NCBI Taxonomy" id="1218492"/>
    <lineage>
        <taxon>Bacteria</taxon>
        <taxon>Bacillati</taxon>
        <taxon>Bacillota</taxon>
        <taxon>Bacilli</taxon>
        <taxon>Lactobacillales</taxon>
        <taxon>Lactobacillaceae</taxon>
        <taxon>Bombilactobacillus</taxon>
    </lineage>
</organism>
<keyword evidence="7" id="KW-0406">Ion transport</keyword>
<evidence type="ECO:0000256" key="6">
    <source>
        <dbReference type="ARBA" id="ARBA00023053"/>
    </source>
</evidence>
<reference evidence="12 13" key="1">
    <citation type="submission" date="2015-01" db="EMBL/GenBank/DDBJ databases">
        <title>Comparative genomics of the lactic acid bacteria isolated from the honey bee gut.</title>
        <authorList>
            <person name="Ellegaard K.M."/>
            <person name="Tamarit D."/>
            <person name="Javelind E."/>
            <person name="Olofsson T."/>
            <person name="Andersson S.G."/>
            <person name="Vasquez A."/>
        </authorList>
    </citation>
    <scope>NUCLEOTIDE SEQUENCE [LARGE SCALE GENOMIC DNA]</scope>
    <source>
        <strain evidence="12 13">Bin4</strain>
    </source>
</reference>
<feature type="transmembrane region" description="Helical" evidence="10">
    <location>
        <begin position="306"/>
        <end position="329"/>
    </location>
</feature>
<protein>
    <submittedName>
        <fullName evidence="12">Putative Na+/H+ antiporter</fullName>
    </submittedName>
</protein>
<dbReference type="STRING" id="1218492.JG30_16330"/>
<feature type="transmembrane region" description="Helical" evidence="10">
    <location>
        <begin position="350"/>
        <end position="372"/>
    </location>
</feature>
<sequence>MELFLNILLLIAATITANIIYALFSQIPLAFYQIALGFLLSWLPQFNNFTLNPELFFLLIIAPLMFNEGQNTSYLSLRKNMKSIFSLAIVLAILTIVIVGWFLNWVWSALPLALAFCLAAIITPTDAVAVSSITANFEVPPKVMETLETESLFNDASGLVALNLALAAFSTGKFSVISSSENFLVVFVGGVVVGLILGIVLVVVQTFFQRHLFDAAAITLPFNVMAPFLVYLVAEECHLSGILAVVAAGIVHGIYKKRLRLTSTTNQVVLTTTWDILSSLLNGFVFVLLGVTLPRNMIDLAQASSLHFSVLLWSAVALYIIMILLRFVWAWGRMVKLPAANATERWRNSWVLSLSGVHGTITLAMAFSLPLVVRQHLLPFRTDLIFVAETVIVLSLLVPTFLLPHLLDRQKDAFTIHEFNRVLTQMVDYAINKLRSNDHQNSVALNHVITLLNTQRGHHEHANLRKVAHLFQRTQSLEVAIINDYALNNQVSRENARRYNFKQLANLRRVIANPWLRFKLWWRVIRLIFSKKRKIVWAQRQQQQQPPNADYTQDAQRMENWGYHAVMKYLRRIRTKANRSEIHVVRQYYELRHHRIQQSVTEDENERELLIEAFQYEYYFVQHAVQTERMSPELVSALNEKISTDQFVYMTSDD</sequence>
<dbReference type="RefSeq" id="WP_046317893.1">
    <property type="nucleotide sequence ID" value="NZ_JBHSZT010000003.1"/>
</dbReference>
<evidence type="ECO:0000256" key="2">
    <source>
        <dbReference type="ARBA" id="ARBA00022448"/>
    </source>
</evidence>
<dbReference type="Pfam" id="PF00999">
    <property type="entry name" value="Na_H_Exchanger"/>
    <property type="match status" value="1"/>
</dbReference>
<name>A0A0F4LPJ3_9LACO</name>
<dbReference type="HOGENOM" id="CLU_005912_6_4_9"/>
<dbReference type="InterPro" id="IPR006153">
    <property type="entry name" value="Cation/H_exchanger_TM"/>
</dbReference>
<dbReference type="Gene3D" id="6.10.140.1330">
    <property type="match status" value="1"/>
</dbReference>
<keyword evidence="3" id="KW-1003">Cell membrane</keyword>
<dbReference type="PATRIC" id="fig|1218492.5.peg.1691"/>
<dbReference type="OrthoDB" id="9809206at2"/>
<evidence type="ECO:0000256" key="7">
    <source>
        <dbReference type="ARBA" id="ARBA00023065"/>
    </source>
</evidence>
<keyword evidence="2" id="KW-0813">Transport</keyword>
<dbReference type="PANTHER" id="PTHR10110:SF86">
    <property type="entry name" value="SODIUM_HYDROGEN EXCHANGER 7"/>
    <property type="match status" value="1"/>
</dbReference>
<feature type="transmembrane region" description="Helical" evidence="10">
    <location>
        <begin position="238"/>
        <end position="255"/>
    </location>
</feature>
<feature type="transmembrane region" description="Helical" evidence="10">
    <location>
        <begin position="384"/>
        <end position="403"/>
    </location>
</feature>
<comment type="caution">
    <text evidence="12">The sequence shown here is derived from an EMBL/GenBank/DDBJ whole genome shotgun (WGS) entry which is preliminary data.</text>
</comment>
<evidence type="ECO:0000256" key="1">
    <source>
        <dbReference type="ARBA" id="ARBA00004651"/>
    </source>
</evidence>
<dbReference type="InterPro" id="IPR018422">
    <property type="entry name" value="Cation/H_exchanger_CPA1"/>
</dbReference>
<evidence type="ECO:0000313" key="12">
    <source>
        <dbReference type="EMBL" id="KJY60505.1"/>
    </source>
</evidence>
<feature type="transmembrane region" description="Helical" evidence="10">
    <location>
        <begin position="55"/>
        <end position="77"/>
    </location>
</feature>
<evidence type="ECO:0000256" key="8">
    <source>
        <dbReference type="ARBA" id="ARBA00023136"/>
    </source>
</evidence>
<evidence type="ECO:0000256" key="9">
    <source>
        <dbReference type="ARBA" id="ARBA00023201"/>
    </source>
</evidence>
<keyword evidence="13" id="KW-1185">Reference proteome</keyword>
<feature type="transmembrane region" description="Helical" evidence="10">
    <location>
        <begin position="211"/>
        <end position="232"/>
    </location>
</feature>
<dbReference type="GO" id="GO:0098719">
    <property type="term" value="P:sodium ion import across plasma membrane"/>
    <property type="evidence" value="ECO:0007669"/>
    <property type="project" value="TreeGrafter"/>
</dbReference>
<keyword evidence="6" id="KW-0915">Sodium</keyword>
<dbReference type="GO" id="GO:0015385">
    <property type="term" value="F:sodium:proton antiporter activity"/>
    <property type="evidence" value="ECO:0007669"/>
    <property type="project" value="InterPro"/>
</dbReference>
<comment type="subcellular location">
    <subcellularLocation>
        <location evidence="1">Cell membrane</location>
        <topology evidence="1">Multi-pass membrane protein</topology>
    </subcellularLocation>
</comment>
<dbReference type="GO" id="GO:0005886">
    <property type="term" value="C:plasma membrane"/>
    <property type="evidence" value="ECO:0007669"/>
    <property type="project" value="UniProtKB-SubCell"/>
</dbReference>
<feature type="transmembrane region" description="Helical" evidence="10">
    <location>
        <begin position="276"/>
        <end position="294"/>
    </location>
</feature>
<dbReference type="GO" id="GO:0015386">
    <property type="term" value="F:potassium:proton antiporter activity"/>
    <property type="evidence" value="ECO:0007669"/>
    <property type="project" value="TreeGrafter"/>
</dbReference>
<evidence type="ECO:0000256" key="3">
    <source>
        <dbReference type="ARBA" id="ARBA00022475"/>
    </source>
</evidence>
<proteinExistence type="predicted"/>
<feature type="transmembrane region" description="Helical" evidence="10">
    <location>
        <begin position="183"/>
        <end position="204"/>
    </location>
</feature>
<evidence type="ECO:0000259" key="11">
    <source>
        <dbReference type="Pfam" id="PF00999"/>
    </source>
</evidence>
<keyword evidence="5 10" id="KW-1133">Transmembrane helix</keyword>
<evidence type="ECO:0000256" key="4">
    <source>
        <dbReference type="ARBA" id="ARBA00022692"/>
    </source>
</evidence>
<feature type="transmembrane region" description="Helical" evidence="10">
    <location>
        <begin position="84"/>
        <end position="103"/>
    </location>
</feature>
<dbReference type="PANTHER" id="PTHR10110">
    <property type="entry name" value="SODIUM/HYDROGEN EXCHANGER"/>
    <property type="match status" value="1"/>
</dbReference>
<gene>
    <name evidence="12" type="ORF">JG30_16330</name>
</gene>
<feature type="domain" description="Cation/H+ exchanger transmembrane" evidence="11">
    <location>
        <begin position="14"/>
        <end position="407"/>
    </location>
</feature>